<accession>A0A941VZ86</accession>
<dbReference type="EMBL" id="JAANXD010000019">
    <property type="protein sequence ID" value="MBS1257299.1"/>
    <property type="molecule type" value="Genomic_DNA"/>
</dbReference>
<comment type="caution">
    <text evidence="1">The sequence shown here is derived from an EMBL/GenBank/DDBJ whole genome shotgun (WGS) entry which is preliminary data.</text>
</comment>
<protein>
    <submittedName>
        <fullName evidence="1">Uncharacterized protein</fullName>
    </submittedName>
</protein>
<name>A0A941VZ86_9BACT</name>
<sequence length="74" mass="8696">MENNLDKRNFLNWYCCYATPEEIEKAGRTNKATINRLVNEYSYEIEKIKMTKSLFDSLPLPKGVMPEFLTLDCL</sequence>
<reference evidence="1" key="1">
    <citation type="journal article" date="2021" name="ISME J.">
        <title>Fine-scale metabolic discontinuity in a stratified prokaryote microbiome of a Red Sea deep halocline.</title>
        <authorList>
            <person name="Michoud G."/>
            <person name="Ngugi D.K."/>
            <person name="Barozzi A."/>
            <person name="Merlino G."/>
            <person name="Calleja M.L."/>
            <person name="Delgado-Huertas A."/>
            <person name="Moran X.A.G."/>
            <person name="Daffonchio D."/>
        </authorList>
    </citation>
    <scope>NUCLEOTIDE SEQUENCE</scope>
    <source>
        <strain evidence="1">SuakinDeep_MAG55_1</strain>
    </source>
</reference>
<organism evidence="1 2">
    <name type="scientific">Candidatus Scalindua arabica</name>
    <dbReference type="NCBI Taxonomy" id="1127984"/>
    <lineage>
        <taxon>Bacteria</taxon>
        <taxon>Pseudomonadati</taxon>
        <taxon>Planctomycetota</taxon>
        <taxon>Candidatus Brocadiia</taxon>
        <taxon>Candidatus Brocadiales</taxon>
        <taxon>Candidatus Scalinduaceae</taxon>
        <taxon>Candidatus Scalindua</taxon>
    </lineage>
</organism>
<evidence type="ECO:0000313" key="1">
    <source>
        <dbReference type="EMBL" id="MBS1257299.1"/>
    </source>
</evidence>
<gene>
    <name evidence="1" type="ORF">MAG551_00341</name>
</gene>
<dbReference type="AlphaFoldDB" id="A0A941VZ86"/>
<dbReference type="Proteomes" id="UP000722750">
    <property type="component" value="Unassembled WGS sequence"/>
</dbReference>
<proteinExistence type="predicted"/>
<evidence type="ECO:0000313" key="2">
    <source>
        <dbReference type="Proteomes" id="UP000722750"/>
    </source>
</evidence>